<name>A0ABT0RVE2_9SPHN</name>
<proteinExistence type="predicted"/>
<dbReference type="EMBL" id="JAMGBA010000002">
    <property type="protein sequence ID" value="MCL6698776.1"/>
    <property type="molecule type" value="Genomic_DNA"/>
</dbReference>
<gene>
    <name evidence="1" type="ORF">LZ496_08285</name>
</gene>
<evidence type="ECO:0000313" key="2">
    <source>
        <dbReference type="Proteomes" id="UP001203410"/>
    </source>
</evidence>
<evidence type="ECO:0000313" key="1">
    <source>
        <dbReference type="EMBL" id="MCL6698776.1"/>
    </source>
</evidence>
<comment type="caution">
    <text evidence="1">The sequence shown here is derived from an EMBL/GenBank/DDBJ whole genome shotgun (WGS) entry which is preliminary data.</text>
</comment>
<protein>
    <submittedName>
        <fullName evidence="1">Uncharacterized protein</fullName>
    </submittedName>
</protein>
<organism evidence="1 2">
    <name type="scientific">Sphingomonas caseinilyticus</name>
    <dbReference type="NCBI Taxonomy" id="2908205"/>
    <lineage>
        <taxon>Bacteria</taxon>
        <taxon>Pseudomonadati</taxon>
        <taxon>Pseudomonadota</taxon>
        <taxon>Alphaproteobacteria</taxon>
        <taxon>Sphingomonadales</taxon>
        <taxon>Sphingomonadaceae</taxon>
        <taxon>Sphingomonas</taxon>
    </lineage>
</organism>
<reference evidence="1 2" key="1">
    <citation type="submission" date="2022-05" db="EMBL/GenBank/DDBJ databases">
        <authorList>
            <person name="Jo J.-H."/>
            <person name="Im W.-T."/>
        </authorList>
    </citation>
    <scope>NUCLEOTIDE SEQUENCE [LARGE SCALE GENOMIC DNA]</scope>
    <source>
        <strain evidence="1 2">NSE70-1</strain>
    </source>
</reference>
<accession>A0ABT0RVE2</accession>
<sequence length="108" mass="11649">MAGQNIIGDSLNIVRSRIGARIAEIEDRVARLKPIDICAKMEAIRTMAAEHGMSALEGLADYGAHHALMPGHVAATRACLEHMEEALMSEDAAHDRESILAALAVRLH</sequence>
<dbReference type="RefSeq" id="WP_249904165.1">
    <property type="nucleotide sequence ID" value="NZ_JAMGBA010000002.1"/>
</dbReference>
<dbReference type="Proteomes" id="UP001203410">
    <property type="component" value="Unassembled WGS sequence"/>
</dbReference>
<keyword evidence="2" id="KW-1185">Reference proteome</keyword>